<dbReference type="Proteomes" id="UP000492821">
    <property type="component" value="Unassembled WGS sequence"/>
</dbReference>
<keyword evidence="1" id="KW-1185">Reference proteome</keyword>
<reference evidence="1" key="1">
    <citation type="journal article" date="2013" name="Genetics">
        <title>The draft genome and transcriptome of Panagrellus redivivus are shaped by the harsh demands of a free-living lifestyle.</title>
        <authorList>
            <person name="Srinivasan J."/>
            <person name="Dillman A.R."/>
            <person name="Macchietto M.G."/>
            <person name="Heikkinen L."/>
            <person name="Lakso M."/>
            <person name="Fracchia K.M."/>
            <person name="Antoshechkin I."/>
            <person name="Mortazavi A."/>
            <person name="Wong G."/>
            <person name="Sternberg P.W."/>
        </authorList>
    </citation>
    <scope>NUCLEOTIDE SEQUENCE [LARGE SCALE GENOMIC DNA]</scope>
    <source>
        <strain evidence="1">MT8872</strain>
    </source>
</reference>
<accession>A0A7E4V0F3</accession>
<dbReference type="AlphaFoldDB" id="A0A7E4V0F3"/>
<name>A0A7E4V0F3_PANRE</name>
<dbReference type="WBParaSite" id="Pan_g15042.t1">
    <property type="protein sequence ID" value="Pan_g15042.t1"/>
    <property type="gene ID" value="Pan_g15042"/>
</dbReference>
<proteinExistence type="predicted"/>
<evidence type="ECO:0000313" key="2">
    <source>
        <dbReference type="WBParaSite" id="Pan_g15042.t1"/>
    </source>
</evidence>
<protein>
    <submittedName>
        <fullName evidence="2">CACTA en-spm transposon protein</fullName>
    </submittedName>
</protein>
<sequence length="128" mass="15107">MKRRQRHHDCFGAQNKHVSCKDRHVVQSYCTLFNLRHVSRTAVFFQEYALPVELPVQSAKGYLVVFSTLKRRNFRQSDHITATKKKKMITVMWAVDRYTAHKYFWVQIPQDGFCRLEDSEGAESGFHV</sequence>
<evidence type="ECO:0000313" key="1">
    <source>
        <dbReference type="Proteomes" id="UP000492821"/>
    </source>
</evidence>
<reference evidence="2" key="2">
    <citation type="submission" date="2020-10" db="UniProtKB">
        <authorList>
            <consortium name="WormBaseParasite"/>
        </authorList>
    </citation>
    <scope>IDENTIFICATION</scope>
</reference>
<organism evidence="1 2">
    <name type="scientific">Panagrellus redivivus</name>
    <name type="common">Microworm</name>
    <dbReference type="NCBI Taxonomy" id="6233"/>
    <lineage>
        <taxon>Eukaryota</taxon>
        <taxon>Metazoa</taxon>
        <taxon>Ecdysozoa</taxon>
        <taxon>Nematoda</taxon>
        <taxon>Chromadorea</taxon>
        <taxon>Rhabditida</taxon>
        <taxon>Tylenchina</taxon>
        <taxon>Panagrolaimomorpha</taxon>
        <taxon>Panagrolaimoidea</taxon>
        <taxon>Panagrolaimidae</taxon>
        <taxon>Panagrellus</taxon>
    </lineage>
</organism>